<dbReference type="GO" id="GO:0016887">
    <property type="term" value="F:ATP hydrolysis activity"/>
    <property type="evidence" value="ECO:0007669"/>
    <property type="project" value="InterPro"/>
</dbReference>
<dbReference type="Pfam" id="PF00271">
    <property type="entry name" value="Helicase_C"/>
    <property type="match status" value="1"/>
</dbReference>
<dbReference type="InterPro" id="IPR038718">
    <property type="entry name" value="SNF2-like_sf"/>
</dbReference>
<comment type="subcellular location">
    <subcellularLocation>
        <location evidence="1">Nucleus</location>
    </subcellularLocation>
</comment>
<reference evidence="13 14" key="1">
    <citation type="submission" date="2016-07" db="EMBL/GenBank/DDBJ databases">
        <title>Pervasive Adenine N6-methylation of Active Genes in Fungi.</title>
        <authorList>
            <consortium name="DOE Joint Genome Institute"/>
            <person name="Mondo S.J."/>
            <person name="Dannebaum R.O."/>
            <person name="Kuo R.C."/>
            <person name="Labutti K."/>
            <person name="Haridas S."/>
            <person name="Kuo A."/>
            <person name="Salamov A."/>
            <person name="Ahrendt S.R."/>
            <person name="Lipzen A."/>
            <person name="Sullivan W."/>
            <person name="Andreopoulos W.B."/>
            <person name="Clum A."/>
            <person name="Lindquist E."/>
            <person name="Daum C."/>
            <person name="Ramamoorthy G.K."/>
            <person name="Gryganskyi A."/>
            <person name="Culley D."/>
            <person name="Magnuson J.K."/>
            <person name="James T.Y."/>
            <person name="O'Malley M.A."/>
            <person name="Stajich J.E."/>
            <person name="Spatafora J.W."/>
            <person name="Visel A."/>
            <person name="Grigoriev I.V."/>
        </authorList>
    </citation>
    <scope>NUCLEOTIDE SEQUENCE [LARGE SCALE GENOMIC DNA]</scope>
    <source>
        <strain evidence="13 14">CBS 129021</strain>
    </source>
</reference>
<evidence type="ECO:0000256" key="5">
    <source>
        <dbReference type="ARBA" id="ARBA00022806"/>
    </source>
</evidence>
<dbReference type="GO" id="GO:0005634">
    <property type="term" value="C:nucleus"/>
    <property type="evidence" value="ECO:0007669"/>
    <property type="project" value="UniProtKB-SubCell"/>
</dbReference>
<feature type="non-terminal residue" evidence="13">
    <location>
        <position position="908"/>
    </location>
</feature>
<evidence type="ECO:0000313" key="14">
    <source>
        <dbReference type="Proteomes" id="UP000193689"/>
    </source>
</evidence>
<evidence type="ECO:0000313" key="13">
    <source>
        <dbReference type="EMBL" id="ORY69746.1"/>
    </source>
</evidence>
<dbReference type="PROSITE" id="PS51192">
    <property type="entry name" value="HELICASE_ATP_BIND_1"/>
    <property type="match status" value="1"/>
</dbReference>
<evidence type="ECO:0000256" key="8">
    <source>
        <dbReference type="ARBA" id="ARBA00023242"/>
    </source>
</evidence>
<protein>
    <submittedName>
        <fullName evidence="13">p-loop containing nucleoside triphosphate hydrolase protein</fullName>
    </submittedName>
</protein>
<dbReference type="OrthoDB" id="2020972at2759"/>
<proteinExistence type="inferred from homology"/>
<dbReference type="InterPro" id="IPR049730">
    <property type="entry name" value="SNF2/RAD54-like_C"/>
</dbReference>
<dbReference type="STRING" id="1141098.A0A1Y2EEP8"/>
<evidence type="ECO:0000259" key="11">
    <source>
        <dbReference type="PROSITE" id="PS51192"/>
    </source>
</evidence>
<keyword evidence="6" id="KW-0067">ATP-binding</keyword>
<dbReference type="SMART" id="SM00487">
    <property type="entry name" value="DEXDc"/>
    <property type="match status" value="1"/>
</dbReference>
<dbReference type="InterPro" id="IPR056026">
    <property type="entry name" value="DUF7607"/>
</dbReference>
<keyword evidence="5" id="KW-0347">Helicase</keyword>
<organism evidence="13 14">
    <name type="scientific">Pseudomassariella vexata</name>
    <dbReference type="NCBI Taxonomy" id="1141098"/>
    <lineage>
        <taxon>Eukaryota</taxon>
        <taxon>Fungi</taxon>
        <taxon>Dikarya</taxon>
        <taxon>Ascomycota</taxon>
        <taxon>Pezizomycotina</taxon>
        <taxon>Sordariomycetes</taxon>
        <taxon>Xylariomycetidae</taxon>
        <taxon>Amphisphaeriales</taxon>
        <taxon>Pseudomassariaceae</taxon>
        <taxon>Pseudomassariella</taxon>
    </lineage>
</organism>
<keyword evidence="3" id="KW-0547">Nucleotide-binding</keyword>
<dbReference type="GO" id="GO:0004386">
    <property type="term" value="F:helicase activity"/>
    <property type="evidence" value="ECO:0007669"/>
    <property type="project" value="UniProtKB-KW"/>
</dbReference>
<dbReference type="AlphaFoldDB" id="A0A1Y2EEP8"/>
<dbReference type="InterPro" id="IPR000330">
    <property type="entry name" value="SNF2_N"/>
</dbReference>
<keyword evidence="7" id="KW-0238">DNA-binding</keyword>
<dbReference type="Gene3D" id="3.40.50.300">
    <property type="entry name" value="P-loop containing nucleotide triphosphate hydrolases"/>
    <property type="match status" value="1"/>
</dbReference>
<evidence type="ECO:0000256" key="9">
    <source>
        <dbReference type="SAM" id="Coils"/>
    </source>
</evidence>
<evidence type="ECO:0000256" key="7">
    <source>
        <dbReference type="ARBA" id="ARBA00023125"/>
    </source>
</evidence>
<dbReference type="PANTHER" id="PTHR45797">
    <property type="entry name" value="RAD54-LIKE"/>
    <property type="match status" value="1"/>
</dbReference>
<dbReference type="Gene3D" id="3.40.50.10810">
    <property type="entry name" value="Tandem AAA-ATPase domain"/>
    <property type="match status" value="1"/>
</dbReference>
<dbReference type="RefSeq" id="XP_040719696.1">
    <property type="nucleotide sequence ID" value="XM_040855220.1"/>
</dbReference>
<sequence length="908" mass="102914">MFRQDILTVDENDADAEVVDFYFHKRHIAVGCRLQVNRILKRKLGGQEPVLRPSKADTVVGANDPTHNDIVPIGFGDSDEEYDSETWEEIEEEQKERAARIAAAPCKMTPEEVGAAIEKATTEIVTKWRESKLPKLEHKANRIWNEKRRYGLLKQAIDKERRDYEAFKVRLKIYREDIVRGEWHQEAEIKKAARSLEATIEDIQKSIWMLKLLPSPTEPQKLPGRPRVAVSKRQNNPIDHDDDEDVITSDSEDDLDNFRDRRRVEEQEQRRKVLRAKLAASGPTSESQKQTFLINESKEDDQGFIYVHDNIAQRIKQHQISGVRFMWNQIVMKSQVRQGCLLAHTMGLGKTMQIITLLVTIADAAASDDASISCQIPDDLKESRTLILAPPALINNWLDEFLLWAPESHNLGDFFKLDAEISHVERIETINKWADDGGILISGYNIFQGLMKAYEDVANIFRDKPNIVVADEAHMMKNPSTNINSLTRDFRTHSRIGLTGSPLANNVVEYHALINWVAPNYLSDLREFRQDYAKPIEEGLSMDSTPYQRRKALTKLKVLKDTVAPKVHRKTIAVLKDDLPPKVEFVLGVPLTEMQTNAYRVYMSSQDGEVGSTRIFASLNILALLCAHPSIFRSRLEEEKIGGQAKATGNVAKQNDSTPADGENGMATKSNIVSLPPSLISKELALLPKSGIDNLTKSWKMVMLCKILDESKRVGDKVLVFSQSLPTLDFIERLCHLQKRPCSRLDGKTNTNKRQNMVKVFNQDDCEVFLISTTAGGLGLNITGANRVVIFDIKFNPQNEQQAIGRAYRIGQKKPVFVYRFVCAATFEDKLLTRTIFKMQLASRVVDKKNPIPKAQPLEQLLEMPGDPVYQDLDSYKGKDNVLDSILNSETHRPGLCSIVMTDTFEEE</sequence>
<evidence type="ECO:0000256" key="1">
    <source>
        <dbReference type="ARBA" id="ARBA00004123"/>
    </source>
</evidence>
<evidence type="ECO:0000256" key="6">
    <source>
        <dbReference type="ARBA" id="ARBA00022840"/>
    </source>
</evidence>
<dbReference type="GeneID" id="63771432"/>
<accession>A0A1Y2EEP8</accession>
<dbReference type="PROSITE" id="PS51194">
    <property type="entry name" value="HELICASE_CTER"/>
    <property type="match status" value="1"/>
</dbReference>
<comment type="similarity">
    <text evidence="2">Belongs to the SNF2/RAD54 helicase family.</text>
</comment>
<evidence type="ECO:0000256" key="4">
    <source>
        <dbReference type="ARBA" id="ARBA00022801"/>
    </source>
</evidence>
<dbReference type="InterPro" id="IPR014001">
    <property type="entry name" value="Helicase_ATP-bd"/>
</dbReference>
<dbReference type="GO" id="GO:0005524">
    <property type="term" value="F:ATP binding"/>
    <property type="evidence" value="ECO:0007669"/>
    <property type="project" value="UniProtKB-KW"/>
</dbReference>
<evidence type="ECO:0000256" key="2">
    <source>
        <dbReference type="ARBA" id="ARBA00007025"/>
    </source>
</evidence>
<dbReference type="EMBL" id="MCFJ01000002">
    <property type="protein sequence ID" value="ORY69746.1"/>
    <property type="molecule type" value="Genomic_DNA"/>
</dbReference>
<evidence type="ECO:0000256" key="10">
    <source>
        <dbReference type="SAM" id="MobiDB-lite"/>
    </source>
</evidence>
<dbReference type="InterPro" id="IPR001650">
    <property type="entry name" value="Helicase_C-like"/>
</dbReference>
<keyword evidence="8" id="KW-0539">Nucleus</keyword>
<name>A0A1Y2EEP8_9PEZI</name>
<keyword evidence="4 13" id="KW-0378">Hydrolase</keyword>
<comment type="caution">
    <text evidence="13">The sequence shown here is derived from an EMBL/GenBank/DDBJ whole genome shotgun (WGS) entry which is preliminary data.</text>
</comment>
<dbReference type="SMART" id="SM00490">
    <property type="entry name" value="HELICc"/>
    <property type="match status" value="1"/>
</dbReference>
<keyword evidence="14" id="KW-1185">Reference proteome</keyword>
<dbReference type="Pfam" id="PF24580">
    <property type="entry name" value="DUF7607"/>
    <property type="match status" value="1"/>
</dbReference>
<evidence type="ECO:0000259" key="12">
    <source>
        <dbReference type="PROSITE" id="PS51194"/>
    </source>
</evidence>
<dbReference type="CDD" id="cd18793">
    <property type="entry name" value="SF2_C_SNF"/>
    <property type="match status" value="1"/>
</dbReference>
<evidence type="ECO:0000256" key="3">
    <source>
        <dbReference type="ARBA" id="ARBA00022741"/>
    </source>
</evidence>
<gene>
    <name evidence="13" type="ORF">BCR38DRAFT_333356</name>
</gene>
<feature type="domain" description="Helicase ATP-binding" evidence="11">
    <location>
        <begin position="331"/>
        <end position="520"/>
    </location>
</feature>
<feature type="domain" description="Helicase C-terminal" evidence="12">
    <location>
        <begin position="706"/>
        <end position="863"/>
    </location>
</feature>
<dbReference type="GO" id="GO:0003677">
    <property type="term" value="F:DNA binding"/>
    <property type="evidence" value="ECO:0007669"/>
    <property type="project" value="UniProtKB-KW"/>
</dbReference>
<feature type="region of interest" description="Disordered" evidence="10">
    <location>
        <begin position="215"/>
        <end position="253"/>
    </location>
</feature>
<dbReference type="PANTHER" id="PTHR45797:SF1">
    <property type="entry name" value="HELICASE ARIP4"/>
    <property type="match status" value="1"/>
</dbReference>
<feature type="compositionally biased region" description="Acidic residues" evidence="10">
    <location>
        <begin position="240"/>
        <end position="253"/>
    </location>
</feature>
<dbReference type="InterPro" id="IPR044574">
    <property type="entry name" value="ARIP4-like"/>
</dbReference>
<dbReference type="Proteomes" id="UP000193689">
    <property type="component" value="Unassembled WGS sequence"/>
</dbReference>
<dbReference type="InParanoid" id="A0A1Y2EEP8"/>
<dbReference type="InterPro" id="IPR027417">
    <property type="entry name" value="P-loop_NTPase"/>
</dbReference>
<dbReference type="Pfam" id="PF00176">
    <property type="entry name" value="SNF2-rel_dom"/>
    <property type="match status" value="1"/>
</dbReference>
<keyword evidence="9" id="KW-0175">Coiled coil</keyword>
<feature type="coiled-coil region" evidence="9">
    <location>
        <begin position="157"/>
        <end position="206"/>
    </location>
</feature>
<dbReference type="SUPFAM" id="SSF52540">
    <property type="entry name" value="P-loop containing nucleoside triphosphate hydrolases"/>
    <property type="match status" value="2"/>
</dbReference>